<dbReference type="EnsemblMetazoa" id="PPA33936.1">
    <property type="protein sequence ID" value="PPA33936.1"/>
    <property type="gene ID" value="WBGene00272305"/>
</dbReference>
<gene>
    <name evidence="2" type="primary">WBGene00272305</name>
</gene>
<organism evidence="2 3">
    <name type="scientific">Pristionchus pacificus</name>
    <name type="common">Parasitic nematode worm</name>
    <dbReference type="NCBI Taxonomy" id="54126"/>
    <lineage>
        <taxon>Eukaryota</taxon>
        <taxon>Metazoa</taxon>
        <taxon>Ecdysozoa</taxon>
        <taxon>Nematoda</taxon>
        <taxon>Chromadorea</taxon>
        <taxon>Rhabditida</taxon>
        <taxon>Rhabditina</taxon>
        <taxon>Diplogasteromorpha</taxon>
        <taxon>Diplogasteroidea</taxon>
        <taxon>Neodiplogasteridae</taxon>
        <taxon>Pristionchus</taxon>
    </lineage>
</organism>
<name>A0A2A6CZW1_PRIPA</name>
<protein>
    <submittedName>
        <fullName evidence="2">Uncharacterized protein</fullName>
    </submittedName>
</protein>
<evidence type="ECO:0000313" key="2">
    <source>
        <dbReference type="EnsemblMetazoa" id="PPA33936.1"/>
    </source>
</evidence>
<feature type="compositionally biased region" description="Polar residues" evidence="1">
    <location>
        <begin position="77"/>
        <end position="87"/>
    </location>
</feature>
<accession>A0A2A6CZW1</accession>
<feature type="compositionally biased region" description="Acidic residues" evidence="1">
    <location>
        <begin position="97"/>
        <end position="108"/>
    </location>
</feature>
<dbReference type="Proteomes" id="UP000005239">
    <property type="component" value="Unassembled WGS sequence"/>
</dbReference>
<feature type="compositionally biased region" description="Acidic residues" evidence="1">
    <location>
        <begin position="25"/>
        <end position="72"/>
    </location>
</feature>
<evidence type="ECO:0000256" key="1">
    <source>
        <dbReference type="SAM" id="MobiDB-lite"/>
    </source>
</evidence>
<feature type="region of interest" description="Disordered" evidence="1">
    <location>
        <begin position="18"/>
        <end position="108"/>
    </location>
</feature>
<keyword evidence="3" id="KW-1185">Reference proteome</keyword>
<accession>A0A8R1YMI3</accession>
<sequence>MSEDIARKLSCERIPTVSLRVEGEELKEDEMDGEDEEEEGDENGDSNEVIEVEREFEENEDPIGPFEDEVNEGEISSMGSDSGNILSLYSPESMGNESDDSEDFLNLI</sequence>
<evidence type="ECO:0000313" key="3">
    <source>
        <dbReference type="Proteomes" id="UP000005239"/>
    </source>
</evidence>
<dbReference type="AlphaFoldDB" id="A0A2A6CZW1"/>
<proteinExistence type="predicted"/>
<reference evidence="3" key="1">
    <citation type="journal article" date="2008" name="Nat. Genet.">
        <title>The Pristionchus pacificus genome provides a unique perspective on nematode lifestyle and parasitism.</title>
        <authorList>
            <person name="Dieterich C."/>
            <person name="Clifton S.W."/>
            <person name="Schuster L.N."/>
            <person name="Chinwalla A."/>
            <person name="Delehaunty K."/>
            <person name="Dinkelacker I."/>
            <person name="Fulton L."/>
            <person name="Fulton R."/>
            <person name="Godfrey J."/>
            <person name="Minx P."/>
            <person name="Mitreva M."/>
            <person name="Roeseler W."/>
            <person name="Tian H."/>
            <person name="Witte H."/>
            <person name="Yang S.P."/>
            <person name="Wilson R.K."/>
            <person name="Sommer R.J."/>
        </authorList>
    </citation>
    <scope>NUCLEOTIDE SEQUENCE [LARGE SCALE GENOMIC DNA]</scope>
    <source>
        <strain evidence="3">PS312</strain>
    </source>
</reference>
<reference evidence="2" key="2">
    <citation type="submission" date="2022-06" db="UniProtKB">
        <authorList>
            <consortium name="EnsemblMetazoa"/>
        </authorList>
    </citation>
    <scope>IDENTIFICATION</scope>
    <source>
        <strain evidence="2">PS312</strain>
    </source>
</reference>